<evidence type="ECO:0000259" key="15">
    <source>
        <dbReference type="SMART" id="SM00965"/>
    </source>
</evidence>
<keyword evidence="4 12" id="KW-1134">Transmembrane beta strand</keyword>
<dbReference type="Pfam" id="PF00593">
    <property type="entry name" value="TonB_dep_Rec_b-barrel"/>
    <property type="match status" value="1"/>
</dbReference>
<keyword evidence="8" id="KW-0408">Iron</keyword>
<evidence type="ECO:0000313" key="17">
    <source>
        <dbReference type="Proteomes" id="UP000076128"/>
    </source>
</evidence>
<keyword evidence="3 12" id="KW-0813">Transport</keyword>
<comment type="similarity">
    <text evidence="2 12 14">Belongs to the TonB-dependent receptor family.</text>
</comment>
<dbReference type="GO" id="GO:0015344">
    <property type="term" value="F:siderophore uptake transmembrane transporter activity"/>
    <property type="evidence" value="ECO:0007669"/>
    <property type="project" value="TreeGrafter"/>
</dbReference>
<dbReference type="EMBL" id="CP012661">
    <property type="protein sequence ID" value="AMY68388.1"/>
    <property type="molecule type" value="Genomic_DNA"/>
</dbReference>
<dbReference type="GO" id="GO:0009279">
    <property type="term" value="C:cell outer membrane"/>
    <property type="evidence" value="ECO:0007669"/>
    <property type="project" value="UniProtKB-SubCell"/>
</dbReference>
<evidence type="ECO:0000256" key="10">
    <source>
        <dbReference type="ARBA" id="ARBA00023136"/>
    </source>
</evidence>
<evidence type="ECO:0000256" key="2">
    <source>
        <dbReference type="ARBA" id="ARBA00009810"/>
    </source>
</evidence>
<reference evidence="16 17" key="1">
    <citation type="submission" date="2015-09" db="EMBL/GenBank/DDBJ databases">
        <title>Complete genome sequence of Defluviimonas alba cai42t isolated from an oilfield in Xinjiang.</title>
        <authorList>
            <person name="Geng S."/>
            <person name="Pan X."/>
            <person name="Wu X."/>
        </authorList>
    </citation>
    <scope>NUCLEOTIDE SEQUENCE [LARGE SCALE GENOMIC DNA]</scope>
    <source>
        <strain evidence="17">cai42</strain>
    </source>
</reference>
<organism evidence="16 17">
    <name type="scientific">Frigidibacter mobilis</name>
    <dbReference type="NCBI Taxonomy" id="1335048"/>
    <lineage>
        <taxon>Bacteria</taxon>
        <taxon>Pseudomonadati</taxon>
        <taxon>Pseudomonadota</taxon>
        <taxon>Alphaproteobacteria</taxon>
        <taxon>Rhodobacterales</taxon>
        <taxon>Paracoccaceae</taxon>
        <taxon>Frigidibacter</taxon>
    </lineage>
</organism>
<evidence type="ECO:0000256" key="5">
    <source>
        <dbReference type="ARBA" id="ARBA00022496"/>
    </source>
</evidence>
<keyword evidence="5" id="KW-0406">Ion transport</keyword>
<name>A0A159Z2M4_9RHOB</name>
<dbReference type="InterPro" id="IPR010917">
    <property type="entry name" value="TonB_rcpt_CS"/>
</dbReference>
<keyword evidence="5" id="KW-0410">Iron transport</keyword>
<dbReference type="InterPro" id="IPR011662">
    <property type="entry name" value="Secretin/TonB_short_N"/>
</dbReference>
<feature type="short sequence motif" description="TonB C-terminal box" evidence="13">
    <location>
        <begin position="827"/>
        <end position="844"/>
    </location>
</feature>
<comment type="subcellular location">
    <subcellularLocation>
        <location evidence="1 12">Cell outer membrane</location>
        <topology evidence="1 12">Multi-pass membrane protein</topology>
    </subcellularLocation>
</comment>
<evidence type="ECO:0000256" key="12">
    <source>
        <dbReference type="PROSITE-ProRule" id="PRU01360"/>
    </source>
</evidence>
<dbReference type="InterPro" id="IPR037066">
    <property type="entry name" value="Plug_dom_sf"/>
</dbReference>
<gene>
    <name evidence="16" type="ORF">AKL17_1132</name>
</gene>
<dbReference type="InterPro" id="IPR039426">
    <property type="entry name" value="TonB-dep_rcpt-like"/>
</dbReference>
<keyword evidence="16" id="KW-0675">Receptor</keyword>
<evidence type="ECO:0000313" key="16">
    <source>
        <dbReference type="EMBL" id="AMY68388.1"/>
    </source>
</evidence>
<dbReference type="Pfam" id="PF07715">
    <property type="entry name" value="Plug"/>
    <property type="match status" value="1"/>
</dbReference>
<keyword evidence="7" id="KW-0732">Signal</keyword>
<feature type="domain" description="Secretin/TonB short N-terminal" evidence="15">
    <location>
        <begin position="61"/>
        <end position="112"/>
    </location>
</feature>
<dbReference type="Gene3D" id="2.170.130.10">
    <property type="entry name" value="TonB-dependent receptor, plug domain"/>
    <property type="match status" value="1"/>
</dbReference>
<dbReference type="InterPro" id="IPR012910">
    <property type="entry name" value="Plug_dom"/>
</dbReference>
<keyword evidence="6 12" id="KW-0812">Transmembrane</keyword>
<keyword evidence="9 14" id="KW-0798">TonB box</keyword>
<keyword evidence="10 12" id="KW-0472">Membrane</keyword>
<evidence type="ECO:0000256" key="9">
    <source>
        <dbReference type="ARBA" id="ARBA00023077"/>
    </source>
</evidence>
<dbReference type="PROSITE" id="PS01156">
    <property type="entry name" value="TONB_DEPENDENT_REC_2"/>
    <property type="match status" value="1"/>
</dbReference>
<dbReference type="RefSeq" id="WP_166507023.1">
    <property type="nucleotide sequence ID" value="NZ_CP012661.1"/>
</dbReference>
<proteinExistence type="inferred from homology"/>
<dbReference type="CDD" id="cd01347">
    <property type="entry name" value="ligand_gated_channel"/>
    <property type="match status" value="1"/>
</dbReference>
<protein>
    <submittedName>
        <fullName evidence="16">Heme receptor</fullName>
    </submittedName>
</protein>
<dbReference type="STRING" id="1335048.AKL17_1132"/>
<dbReference type="SUPFAM" id="SSF56935">
    <property type="entry name" value="Porins"/>
    <property type="match status" value="1"/>
</dbReference>
<evidence type="ECO:0000256" key="1">
    <source>
        <dbReference type="ARBA" id="ARBA00004571"/>
    </source>
</evidence>
<dbReference type="Gene3D" id="2.40.170.20">
    <property type="entry name" value="TonB-dependent receptor, beta-barrel domain"/>
    <property type="match status" value="1"/>
</dbReference>
<evidence type="ECO:0000256" key="6">
    <source>
        <dbReference type="ARBA" id="ARBA00022692"/>
    </source>
</evidence>
<dbReference type="SMART" id="SM00965">
    <property type="entry name" value="STN"/>
    <property type="match status" value="1"/>
</dbReference>
<evidence type="ECO:0000256" key="13">
    <source>
        <dbReference type="PROSITE-ProRule" id="PRU10144"/>
    </source>
</evidence>
<dbReference type="InterPro" id="IPR000531">
    <property type="entry name" value="Beta-barrel_TonB"/>
</dbReference>
<dbReference type="PANTHER" id="PTHR30069:SF41">
    <property type="entry name" value="HEME_HEMOPEXIN UTILIZATION PROTEIN C"/>
    <property type="match status" value="1"/>
</dbReference>
<evidence type="ECO:0000256" key="7">
    <source>
        <dbReference type="ARBA" id="ARBA00022729"/>
    </source>
</evidence>
<evidence type="ECO:0000256" key="8">
    <source>
        <dbReference type="ARBA" id="ARBA00023004"/>
    </source>
</evidence>
<dbReference type="InterPro" id="IPR036942">
    <property type="entry name" value="Beta-barrel_TonB_sf"/>
</dbReference>
<evidence type="ECO:0000256" key="3">
    <source>
        <dbReference type="ARBA" id="ARBA00022448"/>
    </source>
</evidence>
<dbReference type="GO" id="GO:0044718">
    <property type="term" value="P:siderophore transmembrane transport"/>
    <property type="evidence" value="ECO:0007669"/>
    <property type="project" value="TreeGrafter"/>
</dbReference>
<dbReference type="PROSITE" id="PS52016">
    <property type="entry name" value="TONB_DEPENDENT_REC_3"/>
    <property type="match status" value="1"/>
</dbReference>
<dbReference type="PANTHER" id="PTHR30069">
    <property type="entry name" value="TONB-DEPENDENT OUTER MEMBRANE RECEPTOR"/>
    <property type="match status" value="1"/>
</dbReference>
<dbReference type="KEGG" id="daa:AKL17_1132"/>
<keyword evidence="11 12" id="KW-0998">Cell outer membrane</keyword>
<evidence type="ECO:0000256" key="14">
    <source>
        <dbReference type="RuleBase" id="RU003357"/>
    </source>
</evidence>
<dbReference type="Gene3D" id="3.55.50.30">
    <property type="match status" value="1"/>
</dbReference>
<dbReference type="PATRIC" id="fig|1335048.3.peg.1169"/>
<sequence>MTDMTTRAARPLLAALLALGPVAGLLVSAAPVWAQEQAIDFNIPAQPLARAIAAYGRAASYQISADAGLLRGRTAPPVVGRMSPARALDLLLAGSGVTWRSTGPGRVVLERPAPVQTGVSGAIALDPILVWNEDPADAPFRTGRAVAHISADEIDLRRGASPGDMFKGTPGVLAANNNNGAKLDVNIRGMQGQNRVKVAIDGTQQTSTTWRGYAGVDERVYLDSDLIGGIDISKGPSDGAAGAGTPGGVVAVRTLNASDIVQAGARQGWRLRLGVGDNAATAPDSTPTAPVYEQRSDAPDLFGSRNASGSLAYGFVGDSVEVMLAYARRSRGNYFAGEHGPTIYSFEGRDYLLSFTKPGEEVFNSSEDSRTLMAKTTFHLGEGQAIEFGYTQHDTEFGEAMGSLLFQQDNGYRQVQLSDITARTYTARYRWQPGNELVDLAANLWATDVSGTTRAVTSSLYFPPYIYPADEPRYSKTVTWGADLTNTSRLSLGGRELTLRYGMSYLIEDMDADEYCSRTFTNSSCVWMSPSQGTREIGSLFASGDWQMTPDLTLSAGLRHDAWRLEDTSARAAPGDDESSGSGLNPSLGLTWELRPGLQLFGRYAEAIRPPTLRETMVSDANAAPNPDLKAESSQSLELGINLLLRDLFAEGDSAGLKASAFRNTHDGYISRVPNPNGGPGLPVYSFANIDKATFTGFELAARYDSSRFFASAAATYYSDYEFCYDAGCQNTSVTYDYAANHLPPELMLSLTLGTRVMEERLTLGTIIDHAGSRMAPLTSQDRMRTAVWEPYTVGTLFASYDLTDSTSLDLRVENVTDRYYVNALDGWTPAPGRTVRLNLSAQF</sequence>
<dbReference type="Proteomes" id="UP000076128">
    <property type="component" value="Chromosome"/>
</dbReference>
<dbReference type="AlphaFoldDB" id="A0A159Z2M4"/>
<accession>A0A159Z2M4</accession>
<evidence type="ECO:0000256" key="4">
    <source>
        <dbReference type="ARBA" id="ARBA00022452"/>
    </source>
</evidence>
<evidence type="ECO:0000256" key="11">
    <source>
        <dbReference type="ARBA" id="ARBA00023237"/>
    </source>
</evidence>
<dbReference type="Pfam" id="PF07660">
    <property type="entry name" value="STN"/>
    <property type="match status" value="1"/>
</dbReference>
<keyword evidence="17" id="KW-1185">Reference proteome</keyword>